<accession>A0A4R0JKF6</accession>
<feature type="compositionally biased region" description="Low complexity" evidence="1">
    <location>
        <begin position="104"/>
        <end position="127"/>
    </location>
</feature>
<organism evidence="3 4">
    <name type="scientific">Kribbella speibonae</name>
    <dbReference type="NCBI Taxonomy" id="1572660"/>
    <lineage>
        <taxon>Bacteria</taxon>
        <taxon>Bacillati</taxon>
        <taxon>Actinomycetota</taxon>
        <taxon>Actinomycetes</taxon>
        <taxon>Propionibacteriales</taxon>
        <taxon>Kribbellaceae</taxon>
        <taxon>Kribbella</taxon>
    </lineage>
</organism>
<evidence type="ECO:0000313" key="3">
    <source>
        <dbReference type="EMBL" id="TCC42285.1"/>
    </source>
</evidence>
<name>A0A4R0JKF6_9ACTN</name>
<keyword evidence="2" id="KW-0812">Transmembrane</keyword>
<comment type="caution">
    <text evidence="3">The sequence shown here is derived from an EMBL/GenBank/DDBJ whole genome shotgun (WGS) entry which is preliminary data.</text>
</comment>
<dbReference type="Proteomes" id="UP000294225">
    <property type="component" value="Unassembled WGS sequence"/>
</dbReference>
<keyword evidence="2" id="KW-1133">Transmembrane helix</keyword>
<gene>
    <name evidence="3" type="ORF">E0H92_11875</name>
</gene>
<feature type="transmembrane region" description="Helical" evidence="2">
    <location>
        <begin position="46"/>
        <end position="69"/>
    </location>
</feature>
<evidence type="ECO:0000256" key="1">
    <source>
        <dbReference type="SAM" id="MobiDB-lite"/>
    </source>
</evidence>
<dbReference type="InterPro" id="IPR032710">
    <property type="entry name" value="NTF2-like_dom_sf"/>
</dbReference>
<proteinExistence type="predicted"/>
<sequence>MYCTTCGTRQAEGAKYCSRCEAALEDGAAASRNARGSGPLGYGPGWFVGATVVLAAIVTGAILGGDALITRSVAAPDIPSYNQRLTPDGYVTTGPVEPEEAPSETWTPAPTEDETTTTPTESTEPAAPSVPAVGNELVAVTTEAAQDASAAAVVEVLTAYFTAINNRDYDAYQAQHTRAARAAMTRKQFTSGFRSTVDTEITVTGLSIARDGRLVAEVSFVSQQNAEDGPDGQTCTRWTVGKFFEGQGTNLRIGKALSGSSRHEAC</sequence>
<protein>
    <submittedName>
        <fullName evidence="3">Uncharacterized protein</fullName>
    </submittedName>
</protein>
<dbReference type="RefSeq" id="WP_131496227.1">
    <property type="nucleotide sequence ID" value="NZ_SJKC01000001.1"/>
</dbReference>
<evidence type="ECO:0000313" key="4">
    <source>
        <dbReference type="Proteomes" id="UP000294225"/>
    </source>
</evidence>
<dbReference type="EMBL" id="SJKC01000001">
    <property type="protein sequence ID" value="TCC42285.1"/>
    <property type="molecule type" value="Genomic_DNA"/>
</dbReference>
<dbReference type="SUPFAM" id="SSF54427">
    <property type="entry name" value="NTF2-like"/>
    <property type="match status" value="1"/>
</dbReference>
<dbReference type="AlphaFoldDB" id="A0A4R0JKF6"/>
<reference evidence="3 4" key="1">
    <citation type="submission" date="2019-02" db="EMBL/GenBank/DDBJ databases">
        <title>Kribbella capetownensis sp. nov. and Kribbella speibonae sp. nov., isolated from soil.</title>
        <authorList>
            <person name="Curtis S.M."/>
            <person name="Norton I."/>
            <person name="Everest G.J."/>
            <person name="Meyers P.R."/>
        </authorList>
    </citation>
    <scope>NUCLEOTIDE SEQUENCE [LARGE SCALE GENOMIC DNA]</scope>
    <source>
        <strain evidence="3 4">YM55</strain>
    </source>
</reference>
<evidence type="ECO:0000256" key="2">
    <source>
        <dbReference type="SAM" id="Phobius"/>
    </source>
</evidence>
<feature type="region of interest" description="Disordered" evidence="1">
    <location>
        <begin position="84"/>
        <end position="129"/>
    </location>
</feature>
<keyword evidence="2" id="KW-0472">Membrane</keyword>